<dbReference type="Pfam" id="PF06429">
    <property type="entry name" value="Flg_bbr_C"/>
    <property type="match status" value="1"/>
</dbReference>
<keyword evidence="2" id="KW-0975">Bacterial flagellum</keyword>
<dbReference type="AlphaFoldDB" id="A0A1Q2D830"/>
<feature type="domain" description="Flagellar basal-body/hook protein C-terminal" evidence="4">
    <location>
        <begin position="190"/>
        <end position="232"/>
    </location>
</feature>
<dbReference type="KEGG" id="vpi:BW732_10440"/>
<feature type="domain" description="Flagellar basal body rod protein N-terminal" evidence="3">
    <location>
        <begin position="6"/>
        <end position="35"/>
    </location>
</feature>
<evidence type="ECO:0000256" key="1">
    <source>
        <dbReference type="ARBA" id="ARBA00009677"/>
    </source>
</evidence>
<evidence type="ECO:0000256" key="2">
    <source>
        <dbReference type="RuleBase" id="RU362116"/>
    </source>
</evidence>
<accession>A0A1Q2D830</accession>
<sequence length="238" mass="26375">MIRSMDTLRNSLDILQKRQENISGNVANTNTPGYRAQGMTQRTKDAVPMFNFQGGPNLDEQNNIGNFVFGNELDLVYQKTEQGGIKQTQRKTDFSIVGDGFFNIQLDNGQTVYTRNGNFTVNEQNQLVTQQGFLVLGQNGQPIDATTINQAPPAFQLTRFNNPEAMQSVGQTLYVSGEDGMVDTQSVTSQNSLEGSNVNMVDQMTQLIEMARQFETNQKALHASDETLGYATTQIGRV</sequence>
<dbReference type="InterPro" id="IPR020013">
    <property type="entry name" value="Flagellar_FlgE/F/G"/>
</dbReference>
<dbReference type="STRING" id="633807.BW732_10440"/>
<dbReference type="GO" id="GO:0071978">
    <property type="term" value="P:bacterial-type flagellum-dependent swarming motility"/>
    <property type="evidence" value="ECO:0007669"/>
    <property type="project" value="TreeGrafter"/>
</dbReference>
<dbReference type="PANTHER" id="PTHR30435">
    <property type="entry name" value="FLAGELLAR PROTEIN"/>
    <property type="match status" value="1"/>
</dbReference>
<gene>
    <name evidence="6" type="ORF">BW732_10440</name>
</gene>
<dbReference type="RefSeq" id="WP_077276666.1">
    <property type="nucleotide sequence ID" value="NZ_CP019609.1"/>
</dbReference>
<dbReference type="Pfam" id="PF22692">
    <property type="entry name" value="LlgE_F_G_D1"/>
    <property type="match status" value="1"/>
</dbReference>
<feature type="domain" description="Flagellar hook protein FlgE/F/G-like D1" evidence="5">
    <location>
        <begin position="96"/>
        <end position="145"/>
    </location>
</feature>
<dbReference type="OrthoDB" id="9800375at2"/>
<dbReference type="PANTHER" id="PTHR30435:SF19">
    <property type="entry name" value="FLAGELLAR BASAL-BODY ROD PROTEIN FLGG"/>
    <property type="match status" value="1"/>
</dbReference>
<evidence type="ECO:0000259" key="3">
    <source>
        <dbReference type="Pfam" id="PF00460"/>
    </source>
</evidence>
<keyword evidence="7" id="KW-1185">Reference proteome</keyword>
<dbReference type="InterPro" id="IPR001444">
    <property type="entry name" value="Flag_bb_rod_N"/>
</dbReference>
<dbReference type="SUPFAM" id="SSF117143">
    <property type="entry name" value="Flagellar hook protein flgE"/>
    <property type="match status" value="1"/>
</dbReference>
<evidence type="ECO:0000313" key="7">
    <source>
        <dbReference type="Proteomes" id="UP000188246"/>
    </source>
</evidence>
<reference evidence="6 7" key="1">
    <citation type="journal article" date="2010" name="Int. J. Syst. Evol. Microbiol.">
        <title>Vagococcus penaei sp. nov., isolated from spoilage microbiota of cooked shrimp (Penaeus vannamei).</title>
        <authorList>
            <person name="Jaffres E."/>
            <person name="Prevost H."/>
            <person name="Rossero A."/>
            <person name="Joffraud J.J."/>
            <person name="Dousset X."/>
        </authorList>
    </citation>
    <scope>NUCLEOTIDE SEQUENCE [LARGE SCALE GENOMIC DNA]</scope>
    <source>
        <strain evidence="6 7">CD276</strain>
    </source>
</reference>
<name>A0A1Q2D830_9ENTE</name>
<dbReference type="EMBL" id="CP019609">
    <property type="protein sequence ID" value="AQP54578.1"/>
    <property type="molecule type" value="Genomic_DNA"/>
</dbReference>
<organism evidence="6 7">
    <name type="scientific">Vagococcus penaei</name>
    <dbReference type="NCBI Taxonomy" id="633807"/>
    <lineage>
        <taxon>Bacteria</taxon>
        <taxon>Bacillati</taxon>
        <taxon>Bacillota</taxon>
        <taxon>Bacilli</taxon>
        <taxon>Lactobacillales</taxon>
        <taxon>Enterococcaceae</taxon>
        <taxon>Vagococcus</taxon>
    </lineage>
</organism>
<dbReference type="NCBIfam" id="TIGR03506">
    <property type="entry name" value="FlgEFG_subfam"/>
    <property type="match status" value="1"/>
</dbReference>
<proteinExistence type="inferred from homology"/>
<dbReference type="Proteomes" id="UP000188246">
    <property type="component" value="Chromosome"/>
</dbReference>
<dbReference type="GO" id="GO:0009425">
    <property type="term" value="C:bacterial-type flagellum basal body"/>
    <property type="evidence" value="ECO:0007669"/>
    <property type="project" value="UniProtKB-SubCell"/>
</dbReference>
<evidence type="ECO:0000313" key="6">
    <source>
        <dbReference type="EMBL" id="AQP54578.1"/>
    </source>
</evidence>
<comment type="subcellular location">
    <subcellularLocation>
        <location evidence="2">Bacterial flagellum basal body</location>
    </subcellularLocation>
</comment>
<dbReference type="Pfam" id="PF00460">
    <property type="entry name" value="Flg_bb_rod"/>
    <property type="match status" value="1"/>
</dbReference>
<evidence type="ECO:0000259" key="4">
    <source>
        <dbReference type="Pfam" id="PF06429"/>
    </source>
</evidence>
<protein>
    <submittedName>
        <fullName evidence="6">Uncharacterized protein</fullName>
    </submittedName>
</protein>
<dbReference type="InterPro" id="IPR010930">
    <property type="entry name" value="Flg_bb/hook_C_dom"/>
</dbReference>
<comment type="similarity">
    <text evidence="1 2">Belongs to the flagella basal body rod proteins family.</text>
</comment>
<evidence type="ECO:0000259" key="5">
    <source>
        <dbReference type="Pfam" id="PF22692"/>
    </source>
</evidence>
<dbReference type="InterPro" id="IPR053967">
    <property type="entry name" value="LlgE_F_G-like_D1"/>
</dbReference>
<dbReference type="InterPro" id="IPR037925">
    <property type="entry name" value="FlgE/F/G-like"/>
</dbReference>